<dbReference type="RefSeq" id="WP_039347425.1">
    <property type="nucleotide sequence ID" value="NZ_FOLA01000001.1"/>
</dbReference>
<protein>
    <submittedName>
        <fullName evidence="1">Uncharacterized protein</fullName>
    </submittedName>
</protein>
<reference evidence="1 2" key="1">
    <citation type="submission" date="2014-10" db="EMBL/GenBank/DDBJ databases">
        <title>Kaistella jeonii genome.</title>
        <authorList>
            <person name="Clayton J.T."/>
            <person name="Newman J.D."/>
        </authorList>
    </citation>
    <scope>NUCLEOTIDE SEQUENCE [LARGE SCALE GENOMIC DNA]</scope>
    <source>
        <strain evidence="1 2">DSM 17048</strain>
    </source>
</reference>
<keyword evidence="2" id="KW-1185">Reference proteome</keyword>
<dbReference type="STRING" id="266749.SAMN05421876_101339"/>
<organism evidence="1 2">
    <name type="scientific">Kaistella jeonii</name>
    <dbReference type="NCBI Taxonomy" id="266749"/>
    <lineage>
        <taxon>Bacteria</taxon>
        <taxon>Pseudomonadati</taxon>
        <taxon>Bacteroidota</taxon>
        <taxon>Flavobacteriia</taxon>
        <taxon>Flavobacteriales</taxon>
        <taxon>Weeksellaceae</taxon>
        <taxon>Chryseobacterium group</taxon>
        <taxon>Kaistella</taxon>
    </lineage>
</organism>
<evidence type="ECO:0000313" key="1">
    <source>
        <dbReference type="EMBL" id="KIA90492.1"/>
    </source>
</evidence>
<comment type="caution">
    <text evidence="1">The sequence shown here is derived from an EMBL/GenBank/DDBJ whole genome shotgun (WGS) entry which is preliminary data.</text>
</comment>
<gene>
    <name evidence="1" type="ORF">OA86_00960</name>
</gene>
<evidence type="ECO:0000313" key="2">
    <source>
        <dbReference type="Proteomes" id="UP000031473"/>
    </source>
</evidence>
<accession>A0A0C1FBL6</accession>
<proteinExistence type="predicted"/>
<dbReference type="Proteomes" id="UP000031473">
    <property type="component" value="Unassembled WGS sequence"/>
</dbReference>
<dbReference type="AlphaFoldDB" id="A0A0C1FBL6"/>
<dbReference type="OrthoDB" id="1440893at2"/>
<dbReference type="EMBL" id="JSYL01000001">
    <property type="protein sequence ID" value="KIA90492.1"/>
    <property type="molecule type" value="Genomic_DNA"/>
</dbReference>
<sequence length="165" mass="19399">MKQQIFDILQSGWNSVEIPFFTSISELPACVERKPGIYQIKTTTPISALSICEKRSDKAHCKFKIKITESLKLKSLTIPEDLENGYVVYTGHQKYLRQRCKEHFIGSNGTGCLNLFEIEEFRNYKWWFEYLEVEKFVGFEDSKLFRTYLEQLHRANIGWPILCSQ</sequence>
<name>A0A0C1FBL6_9FLAO</name>